<organism evidence="1 2">
    <name type="scientific">Lacunisphaera limnophila</name>
    <dbReference type="NCBI Taxonomy" id="1838286"/>
    <lineage>
        <taxon>Bacteria</taxon>
        <taxon>Pseudomonadati</taxon>
        <taxon>Verrucomicrobiota</taxon>
        <taxon>Opitutia</taxon>
        <taxon>Opitutales</taxon>
        <taxon>Opitutaceae</taxon>
        <taxon>Lacunisphaera</taxon>
    </lineage>
</organism>
<accession>A0A1D8AX39</accession>
<reference evidence="1 2" key="1">
    <citation type="submission" date="2016-06" db="EMBL/GenBank/DDBJ databases">
        <title>Three novel species with peptidoglycan cell walls form the new genus Lacunisphaera gen. nov. in the family Opitutaceae of the verrucomicrobial subdivision 4.</title>
        <authorList>
            <person name="Rast P."/>
            <person name="Gloeckner I."/>
            <person name="Jogler M."/>
            <person name="Boedeker C."/>
            <person name="Jeske O."/>
            <person name="Wiegand S."/>
            <person name="Reinhardt R."/>
            <person name="Schumann P."/>
            <person name="Rohde M."/>
            <person name="Spring S."/>
            <person name="Gloeckner F.O."/>
            <person name="Jogler C."/>
        </authorList>
    </citation>
    <scope>NUCLEOTIDE SEQUENCE [LARGE SCALE GENOMIC DNA]</scope>
    <source>
        <strain evidence="1 2">IG16b</strain>
    </source>
</reference>
<dbReference type="Proteomes" id="UP000095228">
    <property type="component" value="Chromosome"/>
</dbReference>
<dbReference type="EMBL" id="CP016094">
    <property type="protein sequence ID" value="AOS45458.1"/>
    <property type="molecule type" value="Genomic_DNA"/>
</dbReference>
<evidence type="ECO:0000313" key="2">
    <source>
        <dbReference type="Proteomes" id="UP000095228"/>
    </source>
</evidence>
<name>A0A1D8AX39_9BACT</name>
<keyword evidence="2" id="KW-1185">Reference proteome</keyword>
<dbReference type="STRING" id="1838286.Verru16b_02539"/>
<protein>
    <submittedName>
        <fullName evidence="1">Uncharacterized protein</fullName>
    </submittedName>
</protein>
<proteinExistence type="predicted"/>
<gene>
    <name evidence="1" type="ORF">Verru16b_02539</name>
</gene>
<dbReference type="AlphaFoldDB" id="A0A1D8AX39"/>
<sequence length="97" mass="11047">MPDPSRKMKQLLRAHAKAPNHVSTARKLAEKADYKSWRGMNLQYGLLGNRVGKKLGLPVADLSVLADFIKRDKLANKEWLILMKPAFAKAVMQMPWF</sequence>
<dbReference type="KEGG" id="obg:Verru16b_02539"/>
<evidence type="ECO:0000313" key="1">
    <source>
        <dbReference type="EMBL" id="AOS45458.1"/>
    </source>
</evidence>